<dbReference type="Pfam" id="PF01790">
    <property type="entry name" value="LGT"/>
    <property type="match status" value="1"/>
</dbReference>
<reference evidence="9 10" key="1">
    <citation type="submission" date="2023-01" db="EMBL/GenBank/DDBJ databases">
        <title>Minimal conservation of predation-associated metabolite biosynthetic gene clusters underscores biosynthetic potential of Myxococcota including descriptions for ten novel species: Archangium lansinium sp. nov., Myxococcus landrumus sp. nov., Nannocystis bai.</title>
        <authorList>
            <person name="Ahearne A."/>
            <person name="Stevens C."/>
            <person name="Dowd S."/>
        </authorList>
    </citation>
    <scope>NUCLEOTIDE SEQUENCE [LARGE SCALE GENOMIC DNA]</scope>
    <source>
        <strain evidence="9 10">WIWO2</strain>
    </source>
</reference>
<evidence type="ECO:0000256" key="4">
    <source>
        <dbReference type="ARBA" id="ARBA00022692"/>
    </source>
</evidence>
<evidence type="ECO:0000313" key="10">
    <source>
        <dbReference type="Proteomes" id="UP001217485"/>
    </source>
</evidence>
<feature type="transmembrane region" description="Helical" evidence="8">
    <location>
        <begin position="248"/>
        <end position="264"/>
    </location>
</feature>
<evidence type="ECO:0000256" key="1">
    <source>
        <dbReference type="ARBA" id="ARBA00007150"/>
    </source>
</evidence>
<dbReference type="RefSeq" id="WP_272101228.1">
    <property type="nucleotide sequence ID" value="NZ_JAQNDK010000004.1"/>
</dbReference>
<feature type="compositionally biased region" description="Pro residues" evidence="7">
    <location>
        <begin position="321"/>
        <end position="345"/>
    </location>
</feature>
<dbReference type="PRINTS" id="PR01217">
    <property type="entry name" value="PRICHEXTENSN"/>
</dbReference>
<sequence length="614" mass="63152">MNRAVMLWLERHGLPPWLAPTYAVMVAAAGLLGAAAFFWLVRRDRGDGTVEGRALLSGYVAALLGGYVFEALRAAPEALAGGSWGPMLHAGRAAYGGLIAGVAVAGLVLYRSGAAVLPFLDRLVPGLGITYACVRTGCFLAGCDYGRVTGGALGVRFPAGSPAAADHAAAGWVPLGAPSLPVHPTQLYEAALGAMASAIAALWLVRGHRDGRAFGTWLALYAAGRFFIELLRGDAGRGVYGGLSTGQLVSLALLLGLAAAAVLARRALRARRAAAVAPALVALAFLSLAAGEAEAQPARPAPPAPAKPEAAKPAAASSAPAPAPAQRPSPAPTPHPYAPPPGGPPAPYPYPPPSGGYPAPYPYPPPSGGYPAPYPYPPPSGGYPAPYPYPPPPAGGYPAPYPYPPPAGGYPPPYPYPPPTGGYPASPPPSPAAATQPERRTPDTPPGPAAKEPATGHQVEANARRMALSLGISGYFVPGRFAVKDGMSVDLDVLARLRLSETRRFEVGVELRTVSTTDVNQLAVGAPLRLVMGVGSHVEMSVGITPGYHRIFFDSPYFESVGAFGARFGWGIQFPITSHLLLGFSPLSFLVLASDDVDALVAYEPGLWAGAGLL</sequence>
<feature type="transmembrane region" description="Helical" evidence="8">
    <location>
        <begin position="212"/>
        <end position="228"/>
    </location>
</feature>
<feature type="transmembrane region" description="Helical" evidence="8">
    <location>
        <begin position="53"/>
        <end position="72"/>
    </location>
</feature>
<accession>A0ABT5CBR0</accession>
<dbReference type="GO" id="GO:0016757">
    <property type="term" value="F:glycosyltransferase activity"/>
    <property type="evidence" value="ECO:0007669"/>
    <property type="project" value="UniProtKB-KW"/>
</dbReference>
<evidence type="ECO:0000313" key="9">
    <source>
        <dbReference type="EMBL" id="MDC0683078.1"/>
    </source>
</evidence>
<evidence type="ECO:0000256" key="6">
    <source>
        <dbReference type="ARBA" id="ARBA00023136"/>
    </source>
</evidence>
<protein>
    <submittedName>
        <fullName evidence="9">Prolipoprotein diacylglyceryl transferase</fullName>
        <ecNumber evidence="9">2.4.99.-</ecNumber>
    </submittedName>
</protein>
<evidence type="ECO:0000256" key="2">
    <source>
        <dbReference type="ARBA" id="ARBA00022475"/>
    </source>
</evidence>
<feature type="compositionally biased region" description="Low complexity" evidence="7">
    <location>
        <begin position="307"/>
        <end position="320"/>
    </location>
</feature>
<feature type="transmembrane region" description="Helical" evidence="8">
    <location>
        <begin position="92"/>
        <end position="110"/>
    </location>
</feature>
<feature type="transmembrane region" description="Helical" evidence="8">
    <location>
        <begin position="187"/>
        <end position="205"/>
    </location>
</feature>
<dbReference type="PANTHER" id="PTHR30589">
    <property type="entry name" value="PROLIPOPROTEIN DIACYLGLYCERYL TRANSFERASE"/>
    <property type="match status" value="1"/>
</dbReference>
<keyword evidence="6 8" id="KW-0472">Membrane</keyword>
<dbReference type="EMBL" id="JAQNDK010000004">
    <property type="protein sequence ID" value="MDC0683078.1"/>
    <property type="molecule type" value="Genomic_DNA"/>
</dbReference>
<comment type="similarity">
    <text evidence="1">Belongs to the Lgt family.</text>
</comment>
<feature type="compositionally biased region" description="Pro residues" evidence="7">
    <location>
        <begin position="418"/>
        <end position="431"/>
    </location>
</feature>
<keyword evidence="3 9" id="KW-0808">Transferase</keyword>
<feature type="transmembrane region" description="Helical" evidence="8">
    <location>
        <begin position="20"/>
        <end position="41"/>
    </location>
</feature>
<keyword evidence="2" id="KW-1003">Cell membrane</keyword>
<dbReference type="PANTHER" id="PTHR30589:SF0">
    <property type="entry name" value="PHOSPHATIDYLGLYCEROL--PROLIPOPROTEIN DIACYLGLYCERYL TRANSFERASE"/>
    <property type="match status" value="1"/>
</dbReference>
<evidence type="ECO:0000256" key="7">
    <source>
        <dbReference type="SAM" id="MobiDB-lite"/>
    </source>
</evidence>
<feature type="region of interest" description="Disordered" evidence="7">
    <location>
        <begin position="418"/>
        <end position="458"/>
    </location>
</feature>
<evidence type="ECO:0000256" key="8">
    <source>
        <dbReference type="SAM" id="Phobius"/>
    </source>
</evidence>
<keyword evidence="10" id="KW-1185">Reference proteome</keyword>
<feature type="transmembrane region" description="Helical" evidence="8">
    <location>
        <begin position="273"/>
        <end position="291"/>
    </location>
</feature>
<dbReference type="Proteomes" id="UP001217485">
    <property type="component" value="Unassembled WGS sequence"/>
</dbReference>
<dbReference type="EC" id="2.4.99.-" evidence="9"/>
<feature type="region of interest" description="Disordered" evidence="7">
    <location>
        <begin position="296"/>
        <end position="345"/>
    </location>
</feature>
<dbReference type="InterPro" id="IPR001640">
    <property type="entry name" value="Lgt"/>
</dbReference>
<comment type="caution">
    <text evidence="9">The sequence shown here is derived from an EMBL/GenBank/DDBJ whole genome shotgun (WGS) entry which is preliminary data.</text>
</comment>
<feature type="transmembrane region" description="Helical" evidence="8">
    <location>
        <begin position="122"/>
        <end position="142"/>
    </location>
</feature>
<evidence type="ECO:0000256" key="3">
    <source>
        <dbReference type="ARBA" id="ARBA00022679"/>
    </source>
</evidence>
<proteinExistence type="inferred from homology"/>
<keyword evidence="5 8" id="KW-1133">Transmembrane helix</keyword>
<gene>
    <name evidence="9" type="ORF">POL72_35445</name>
</gene>
<evidence type="ECO:0000256" key="5">
    <source>
        <dbReference type="ARBA" id="ARBA00022989"/>
    </source>
</evidence>
<keyword evidence="9" id="KW-0328">Glycosyltransferase</keyword>
<keyword evidence="4 8" id="KW-0812">Transmembrane</keyword>
<organism evidence="9 10">
    <name type="scientific">Sorangium atrum</name>
    <dbReference type="NCBI Taxonomy" id="2995308"/>
    <lineage>
        <taxon>Bacteria</taxon>
        <taxon>Pseudomonadati</taxon>
        <taxon>Myxococcota</taxon>
        <taxon>Polyangia</taxon>
        <taxon>Polyangiales</taxon>
        <taxon>Polyangiaceae</taxon>
        <taxon>Sorangium</taxon>
    </lineage>
</organism>
<name>A0ABT5CBR0_9BACT</name>